<gene>
    <name evidence="2" type="ORF">MTY_0892</name>
</gene>
<dbReference type="CDD" id="cd05403">
    <property type="entry name" value="NT_KNTase_like"/>
    <property type="match status" value="1"/>
</dbReference>
<reference evidence="2" key="1">
    <citation type="journal article" date="2014" name="Gene">
        <title>Genome-guided analysis of transformation efficiency and carbon dioxide assimilation by Moorella thermoacetica Y72.</title>
        <authorList>
            <person name="Tsukahara K."/>
            <person name="Kita A."/>
            <person name="Nakashimada Y."/>
            <person name="Hoshino T."/>
            <person name="Murakami K."/>
        </authorList>
    </citation>
    <scope>NUCLEOTIDE SEQUENCE [LARGE SCALE GENOMIC DNA]</scope>
    <source>
        <strain evidence="2">Y72</strain>
    </source>
</reference>
<dbReference type="RefSeq" id="WP_025773496.1">
    <property type="nucleotide sequence ID" value="NZ_DF238840.1"/>
</dbReference>
<dbReference type="Pfam" id="PF18765">
    <property type="entry name" value="Polbeta"/>
    <property type="match status" value="1"/>
</dbReference>
<dbReference type="Gene3D" id="3.30.460.10">
    <property type="entry name" value="Beta Polymerase, domain 2"/>
    <property type="match status" value="1"/>
</dbReference>
<feature type="domain" description="Polymerase beta nucleotidyltransferase" evidence="1">
    <location>
        <begin position="34"/>
        <end position="113"/>
    </location>
</feature>
<accession>A0A0S6UA10</accession>
<organism evidence="2">
    <name type="scientific">Moorella thermoacetica Y72</name>
    <dbReference type="NCBI Taxonomy" id="1325331"/>
    <lineage>
        <taxon>Bacteria</taxon>
        <taxon>Bacillati</taxon>
        <taxon>Bacillota</taxon>
        <taxon>Clostridia</taxon>
        <taxon>Neomoorellales</taxon>
        <taxon>Neomoorellaceae</taxon>
        <taxon>Neomoorella</taxon>
    </lineage>
</organism>
<dbReference type="EMBL" id="DF238840">
    <property type="protein sequence ID" value="GAF25557.1"/>
    <property type="molecule type" value="Genomic_DNA"/>
</dbReference>
<evidence type="ECO:0000313" key="2">
    <source>
        <dbReference type="EMBL" id="GAF25557.1"/>
    </source>
</evidence>
<dbReference type="PIRSF" id="PIRSF020217">
    <property type="entry name" value="UCP020217"/>
    <property type="match status" value="1"/>
</dbReference>
<dbReference type="InterPro" id="IPR041633">
    <property type="entry name" value="Polbeta"/>
</dbReference>
<sequence>MTQEFARLKRLLDIKREEELDKRRALAWQKAREVASFLRDVYRVQQVILYGSLARGDFQKMSDIDLYIRGFEGPYWQMLARAGRLAAPFDVSIVCAEDALPSLQEEVAREGVEL</sequence>
<dbReference type="GO" id="GO:0016740">
    <property type="term" value="F:transferase activity"/>
    <property type="evidence" value="ECO:0007669"/>
    <property type="project" value="UniProtKB-KW"/>
</dbReference>
<keyword evidence="2" id="KW-0808">Transferase</keyword>
<dbReference type="Proteomes" id="UP000063718">
    <property type="component" value="Unassembled WGS sequence"/>
</dbReference>
<dbReference type="InterPro" id="IPR024700">
    <property type="entry name" value="UCP020217"/>
</dbReference>
<dbReference type="AlphaFoldDB" id="A0A0S6UA10"/>
<protein>
    <submittedName>
        <fullName evidence="2">Predicted nucleotidyltransferases</fullName>
    </submittedName>
</protein>
<dbReference type="SUPFAM" id="SSF81301">
    <property type="entry name" value="Nucleotidyltransferase"/>
    <property type="match status" value="1"/>
</dbReference>
<name>A0A0S6UA10_NEOTH</name>
<dbReference type="InterPro" id="IPR043519">
    <property type="entry name" value="NT_sf"/>
</dbReference>
<evidence type="ECO:0000259" key="1">
    <source>
        <dbReference type="Pfam" id="PF18765"/>
    </source>
</evidence>
<proteinExistence type="predicted"/>